<gene>
    <name evidence="13" type="ORF">AWB72_02823</name>
</gene>
<dbReference type="GO" id="GO:0046930">
    <property type="term" value="C:pore complex"/>
    <property type="evidence" value="ECO:0007669"/>
    <property type="project" value="UniProtKB-KW"/>
</dbReference>
<sequence length="399" mass="42112">MHRLEKPLLYKGHIATMKKTLLVAGVLGAFAASAQAQSSVTLYGMLDAGLVYTNNSAGHSNWQQGSGSVSDTYFGLRGSEDLGGGLHALFRLESGFDLNNGGFNGNGMFNRQAYVGLKSDQFGTVTLGRQYDSMVDFLAPLSDAGAGYGNNLSAHPLDNDNLDNSISVKNSVKYRSANYAGFTFGGLYGFSNQAGQFANNRAWSAGASYSNGPFNFAAAYLQTNTSRNGNAGGAVSAGEGNKTNLTADLQRTFGAGLNYTYGPATVGFVWTNTHYDNLIAASQGGATFTIPTGTNLHLNNFELNGRYALTPALSLDAAYTYTDGKLSGSNGSGDPKWHTVSLQADYSLSRRTDVYVEGVYQHASGQLGDAGANVAMINTLSPSTTQNQVAATVGLRHRF</sequence>
<dbReference type="Pfam" id="PF13609">
    <property type="entry name" value="Porin_4"/>
    <property type="match status" value="1"/>
</dbReference>
<keyword evidence="9" id="KW-0472">Membrane</keyword>
<dbReference type="PRINTS" id="PR00184">
    <property type="entry name" value="NEISSPPORIN"/>
</dbReference>
<comment type="subcellular location">
    <subcellularLocation>
        <location evidence="1">Cell outer membrane</location>
        <topology evidence="1">Multi-pass membrane protein</topology>
    </subcellularLocation>
</comment>
<accession>A0A658QXU2</accession>
<keyword evidence="6 11" id="KW-0732">Signal</keyword>
<reference evidence="13 14" key="1">
    <citation type="submission" date="2016-01" db="EMBL/GenBank/DDBJ databases">
        <authorList>
            <person name="Peeters C."/>
        </authorList>
    </citation>
    <scope>NUCLEOTIDE SEQUENCE [LARGE SCALE GENOMIC DNA]</scope>
    <source>
        <strain evidence="13">LMG 29315</strain>
    </source>
</reference>
<keyword evidence="7" id="KW-0406">Ion transport</keyword>
<evidence type="ECO:0000256" key="8">
    <source>
        <dbReference type="ARBA" id="ARBA00023114"/>
    </source>
</evidence>
<dbReference type="InterPro" id="IPR050298">
    <property type="entry name" value="Gram-neg_bact_OMP"/>
</dbReference>
<keyword evidence="14" id="KW-1185">Reference proteome</keyword>
<dbReference type="PANTHER" id="PTHR34501:SF9">
    <property type="entry name" value="MAJOR OUTER MEMBRANE PROTEIN P.IA"/>
    <property type="match status" value="1"/>
</dbReference>
<evidence type="ECO:0000259" key="12">
    <source>
        <dbReference type="Pfam" id="PF13609"/>
    </source>
</evidence>
<dbReference type="PANTHER" id="PTHR34501">
    <property type="entry name" value="PROTEIN YDDL-RELATED"/>
    <property type="match status" value="1"/>
</dbReference>
<evidence type="ECO:0000256" key="5">
    <source>
        <dbReference type="ARBA" id="ARBA00022692"/>
    </source>
</evidence>
<dbReference type="InterPro" id="IPR001702">
    <property type="entry name" value="Porin_Gram-ve"/>
</dbReference>
<name>A0A658QXU2_9BURK</name>
<dbReference type="Gene3D" id="2.40.160.10">
    <property type="entry name" value="Porin"/>
    <property type="match status" value="1"/>
</dbReference>
<keyword evidence="4" id="KW-1134">Transmembrane beta strand</keyword>
<dbReference type="PRINTS" id="PR00182">
    <property type="entry name" value="ECOLNEIPORIN"/>
</dbReference>
<dbReference type="GO" id="GO:0034220">
    <property type="term" value="P:monoatomic ion transmembrane transport"/>
    <property type="evidence" value="ECO:0007669"/>
    <property type="project" value="InterPro"/>
</dbReference>
<comment type="caution">
    <text evidence="13">The sequence shown here is derived from an EMBL/GenBank/DDBJ whole genome shotgun (WGS) entry which is preliminary data.</text>
</comment>
<dbReference type="InterPro" id="IPR002299">
    <property type="entry name" value="Porin_Neis"/>
</dbReference>
<dbReference type="GO" id="GO:0015288">
    <property type="term" value="F:porin activity"/>
    <property type="evidence" value="ECO:0007669"/>
    <property type="project" value="UniProtKB-KW"/>
</dbReference>
<evidence type="ECO:0000313" key="13">
    <source>
        <dbReference type="EMBL" id="SAL31774.1"/>
    </source>
</evidence>
<dbReference type="SUPFAM" id="SSF56935">
    <property type="entry name" value="Porins"/>
    <property type="match status" value="1"/>
</dbReference>
<proteinExistence type="predicted"/>
<dbReference type="AlphaFoldDB" id="A0A658QXU2"/>
<feature type="signal peptide" evidence="11">
    <location>
        <begin position="1"/>
        <end position="36"/>
    </location>
</feature>
<evidence type="ECO:0000256" key="6">
    <source>
        <dbReference type="ARBA" id="ARBA00022729"/>
    </source>
</evidence>
<evidence type="ECO:0000256" key="11">
    <source>
        <dbReference type="SAM" id="SignalP"/>
    </source>
</evidence>
<evidence type="ECO:0000256" key="4">
    <source>
        <dbReference type="ARBA" id="ARBA00022452"/>
    </source>
</evidence>
<feature type="chain" id="PRO_5024913504" evidence="11">
    <location>
        <begin position="37"/>
        <end position="399"/>
    </location>
</feature>
<feature type="domain" description="Porin" evidence="12">
    <location>
        <begin position="26"/>
        <end position="365"/>
    </location>
</feature>
<evidence type="ECO:0000256" key="2">
    <source>
        <dbReference type="ARBA" id="ARBA00011233"/>
    </source>
</evidence>
<evidence type="ECO:0000256" key="1">
    <source>
        <dbReference type="ARBA" id="ARBA00004571"/>
    </source>
</evidence>
<dbReference type="CDD" id="cd00342">
    <property type="entry name" value="gram_neg_porins"/>
    <property type="match status" value="1"/>
</dbReference>
<keyword evidence="5" id="KW-0812">Transmembrane</keyword>
<dbReference type="InterPro" id="IPR033900">
    <property type="entry name" value="Gram_neg_porin_domain"/>
</dbReference>
<evidence type="ECO:0000256" key="10">
    <source>
        <dbReference type="ARBA" id="ARBA00023237"/>
    </source>
</evidence>
<evidence type="ECO:0000256" key="7">
    <source>
        <dbReference type="ARBA" id="ARBA00023065"/>
    </source>
</evidence>
<evidence type="ECO:0000256" key="3">
    <source>
        <dbReference type="ARBA" id="ARBA00022448"/>
    </source>
</evidence>
<keyword evidence="10" id="KW-0998">Cell outer membrane</keyword>
<keyword evidence="8" id="KW-0626">Porin</keyword>
<dbReference type="Proteomes" id="UP000198263">
    <property type="component" value="Unassembled WGS sequence"/>
</dbReference>
<evidence type="ECO:0000313" key="14">
    <source>
        <dbReference type="Proteomes" id="UP000198263"/>
    </source>
</evidence>
<dbReference type="GO" id="GO:0009279">
    <property type="term" value="C:cell outer membrane"/>
    <property type="evidence" value="ECO:0007669"/>
    <property type="project" value="UniProtKB-SubCell"/>
</dbReference>
<organism evidence="13 14">
    <name type="scientific">Caballeronia concitans</name>
    <dbReference type="NCBI Taxonomy" id="1777133"/>
    <lineage>
        <taxon>Bacteria</taxon>
        <taxon>Pseudomonadati</taxon>
        <taxon>Pseudomonadota</taxon>
        <taxon>Betaproteobacteria</taxon>
        <taxon>Burkholderiales</taxon>
        <taxon>Burkholderiaceae</taxon>
        <taxon>Caballeronia</taxon>
    </lineage>
</organism>
<dbReference type="InterPro" id="IPR023614">
    <property type="entry name" value="Porin_dom_sf"/>
</dbReference>
<comment type="subunit">
    <text evidence="2">Homotrimer.</text>
</comment>
<protein>
    <submittedName>
        <fullName evidence="13">Porin</fullName>
    </submittedName>
</protein>
<evidence type="ECO:0000256" key="9">
    <source>
        <dbReference type="ARBA" id="ARBA00023136"/>
    </source>
</evidence>
<dbReference type="EMBL" id="FCNV02000004">
    <property type="protein sequence ID" value="SAL31774.1"/>
    <property type="molecule type" value="Genomic_DNA"/>
</dbReference>
<keyword evidence="3" id="KW-0813">Transport</keyword>